<proteinExistence type="inferred from homology"/>
<evidence type="ECO:0000259" key="8">
    <source>
        <dbReference type="Pfam" id="PF20684"/>
    </source>
</evidence>
<reference evidence="9 10" key="1">
    <citation type="submission" date="2018-12" db="EMBL/GenBank/DDBJ databases">
        <title>Draft genome sequence of Xylaria grammica IHI A82.</title>
        <authorList>
            <person name="Buettner E."/>
            <person name="Kellner H."/>
        </authorList>
    </citation>
    <scope>NUCLEOTIDE SEQUENCE [LARGE SCALE GENOMIC DNA]</scope>
    <source>
        <strain evidence="9 10">IHI A82</strain>
    </source>
</reference>
<dbReference type="InterPro" id="IPR052337">
    <property type="entry name" value="SAT4-like"/>
</dbReference>
<dbReference type="PANTHER" id="PTHR33048:SF155">
    <property type="entry name" value="INTEGRAL MEMBRANE PROTEIN"/>
    <property type="match status" value="1"/>
</dbReference>
<evidence type="ECO:0000256" key="2">
    <source>
        <dbReference type="ARBA" id="ARBA00022692"/>
    </source>
</evidence>
<comment type="subcellular location">
    <subcellularLocation>
        <location evidence="1">Membrane</location>
        <topology evidence="1">Multi-pass membrane protein</topology>
    </subcellularLocation>
</comment>
<evidence type="ECO:0000313" key="9">
    <source>
        <dbReference type="EMBL" id="RWA10747.1"/>
    </source>
</evidence>
<dbReference type="InterPro" id="IPR049326">
    <property type="entry name" value="Rhodopsin_dom_fungi"/>
</dbReference>
<protein>
    <recommendedName>
        <fullName evidence="8">Rhodopsin domain-containing protein</fullName>
    </recommendedName>
</protein>
<feature type="region of interest" description="Disordered" evidence="6">
    <location>
        <begin position="184"/>
        <end position="221"/>
    </location>
</feature>
<sequence>MSYGGNINRGPFLDIIINWVFASVALVVVTLRLISPRALKRTSWEIDDAFVALAMVTPASSLLLAVFFLIKAYSATLDIAFAIYPSLQISKLQMPRSRKVLICVSLGLGIPAGIITIYKLTTIYTLIEAGDPTWATIPLEVWNSVESCALIFAAGIPMSTPLLQAIGDNIKVYVSRIGSSINFSTGSSRGSRLPSVLGGGSKLPSKDETSETSKTAKYTEAPVENRGSDDILLPDLRTNPWFGGAKGVWYGRCNV</sequence>
<name>A0A439D8K8_9PEZI</name>
<keyword evidence="3 7" id="KW-1133">Transmembrane helix</keyword>
<feature type="domain" description="Rhodopsin" evidence="8">
    <location>
        <begin position="66"/>
        <end position="164"/>
    </location>
</feature>
<organism evidence="9 10">
    <name type="scientific">Xylaria grammica</name>
    <dbReference type="NCBI Taxonomy" id="363999"/>
    <lineage>
        <taxon>Eukaryota</taxon>
        <taxon>Fungi</taxon>
        <taxon>Dikarya</taxon>
        <taxon>Ascomycota</taxon>
        <taxon>Pezizomycotina</taxon>
        <taxon>Sordariomycetes</taxon>
        <taxon>Xylariomycetidae</taxon>
        <taxon>Xylariales</taxon>
        <taxon>Xylariaceae</taxon>
        <taxon>Xylaria</taxon>
    </lineage>
</organism>
<keyword evidence="10" id="KW-1185">Reference proteome</keyword>
<evidence type="ECO:0000313" key="10">
    <source>
        <dbReference type="Proteomes" id="UP000286045"/>
    </source>
</evidence>
<evidence type="ECO:0000256" key="4">
    <source>
        <dbReference type="ARBA" id="ARBA00023136"/>
    </source>
</evidence>
<evidence type="ECO:0000256" key="5">
    <source>
        <dbReference type="ARBA" id="ARBA00038359"/>
    </source>
</evidence>
<evidence type="ECO:0000256" key="7">
    <source>
        <dbReference type="SAM" id="Phobius"/>
    </source>
</evidence>
<evidence type="ECO:0000256" key="6">
    <source>
        <dbReference type="SAM" id="MobiDB-lite"/>
    </source>
</evidence>
<feature type="transmembrane region" description="Helical" evidence="7">
    <location>
        <begin position="12"/>
        <end position="34"/>
    </location>
</feature>
<feature type="transmembrane region" description="Helical" evidence="7">
    <location>
        <begin position="100"/>
        <end position="118"/>
    </location>
</feature>
<keyword evidence="4 7" id="KW-0472">Membrane</keyword>
<dbReference type="EMBL" id="RYZI01000103">
    <property type="protein sequence ID" value="RWA10747.1"/>
    <property type="molecule type" value="Genomic_DNA"/>
</dbReference>
<comment type="caution">
    <text evidence="9">The sequence shown here is derived from an EMBL/GenBank/DDBJ whole genome shotgun (WGS) entry which is preliminary data.</text>
</comment>
<accession>A0A439D8K8</accession>
<dbReference type="Pfam" id="PF20684">
    <property type="entry name" value="Fung_rhodopsin"/>
    <property type="match status" value="1"/>
</dbReference>
<evidence type="ECO:0000256" key="3">
    <source>
        <dbReference type="ARBA" id="ARBA00022989"/>
    </source>
</evidence>
<keyword evidence="2 7" id="KW-0812">Transmembrane</keyword>
<dbReference type="PANTHER" id="PTHR33048">
    <property type="entry name" value="PTH11-LIKE INTEGRAL MEMBRANE PROTEIN (AFU_ORTHOLOGUE AFUA_5G11245)"/>
    <property type="match status" value="1"/>
</dbReference>
<dbReference type="GO" id="GO:0016020">
    <property type="term" value="C:membrane"/>
    <property type="evidence" value="ECO:0007669"/>
    <property type="project" value="UniProtKB-SubCell"/>
</dbReference>
<gene>
    <name evidence="9" type="ORF">EKO27_g4372</name>
</gene>
<dbReference type="Proteomes" id="UP000286045">
    <property type="component" value="Unassembled WGS sequence"/>
</dbReference>
<dbReference type="AlphaFoldDB" id="A0A439D8K8"/>
<evidence type="ECO:0000256" key="1">
    <source>
        <dbReference type="ARBA" id="ARBA00004141"/>
    </source>
</evidence>
<comment type="similarity">
    <text evidence="5">Belongs to the SAT4 family.</text>
</comment>
<feature type="transmembrane region" description="Helical" evidence="7">
    <location>
        <begin position="49"/>
        <end position="70"/>
    </location>
</feature>